<dbReference type="STRING" id="1314674.A0A0D7AXI4"/>
<evidence type="ECO:0000256" key="1">
    <source>
        <dbReference type="SAM" id="MobiDB-lite"/>
    </source>
</evidence>
<protein>
    <submittedName>
        <fullName evidence="2">Uncharacterized protein</fullName>
    </submittedName>
</protein>
<accession>A0A0D7AXI4</accession>
<dbReference type="OrthoDB" id="3204217at2759"/>
<proteinExistence type="predicted"/>
<sequence length="595" mass="66097">MSPPLSSSTSSSASSSLKRNRPRGLWKARRKPSDSTPDASLVGTESSQEQDDDTDDWPEASAQSRFPPRKRRRTSSVSDSEDSGSDVEDGFRWNFSQRQTCGLKGRAPPRIDQRAGYTQRERVMDTSSTAFGGTRTETRTSCTYEDWLDLKDLFNKAAESYHSGSPKETLPLLRGVVHECHAFLNLFVDPSSIFATSKTSPHAHDSYPSTPSEESPEWISGRNRKCKCVELPTAFHAILGTALFLMGNLIDMDGSFALPGEPTIPAPFWLAALDVFETGENLPSRVYGTGCDAPEDWRMAIVWGRTLVALADTIIQPDSSKQATLPLTEPKWSSDSPFAAIALRRPPLTRRMSLTGAAPNDLMVLAMDQFSRGIFHMPHPQRLVDPRQFPFAAAQIQFMSDLPESPTCCNSGSISRSPSISPAFDTAGPRSLQATVPDTFSRPNELYTIADEVLQVAEKLSLGSERRFWACWADSVLNQMKMEVDMDAWRATLFRTRGKCWLIAGSAYTDEIESALEEGQKDVLRTPMAEEARNGLEKAIFYLEKGRGVASEEEDRKQLLAESFMTLSYLSLNQESANVLFQRGEELCGYRMDVD</sequence>
<gene>
    <name evidence="2" type="ORF">CYLTODRAFT_494535</name>
</gene>
<evidence type="ECO:0000313" key="3">
    <source>
        <dbReference type="Proteomes" id="UP000054007"/>
    </source>
</evidence>
<dbReference type="EMBL" id="KN880768">
    <property type="protein sequence ID" value="KIY62584.1"/>
    <property type="molecule type" value="Genomic_DNA"/>
</dbReference>
<feature type="region of interest" description="Disordered" evidence="1">
    <location>
        <begin position="199"/>
        <end position="218"/>
    </location>
</feature>
<keyword evidence="3" id="KW-1185">Reference proteome</keyword>
<organism evidence="2 3">
    <name type="scientific">Cylindrobasidium torrendii FP15055 ss-10</name>
    <dbReference type="NCBI Taxonomy" id="1314674"/>
    <lineage>
        <taxon>Eukaryota</taxon>
        <taxon>Fungi</taxon>
        <taxon>Dikarya</taxon>
        <taxon>Basidiomycota</taxon>
        <taxon>Agaricomycotina</taxon>
        <taxon>Agaricomycetes</taxon>
        <taxon>Agaricomycetidae</taxon>
        <taxon>Agaricales</taxon>
        <taxon>Marasmiineae</taxon>
        <taxon>Physalacriaceae</taxon>
        <taxon>Cylindrobasidium</taxon>
    </lineage>
</organism>
<feature type="compositionally biased region" description="Acidic residues" evidence="1">
    <location>
        <begin position="79"/>
        <end position="88"/>
    </location>
</feature>
<dbReference type="Proteomes" id="UP000054007">
    <property type="component" value="Unassembled WGS sequence"/>
</dbReference>
<dbReference type="AlphaFoldDB" id="A0A0D7AXI4"/>
<feature type="compositionally biased region" description="Acidic residues" evidence="1">
    <location>
        <begin position="48"/>
        <end position="58"/>
    </location>
</feature>
<feature type="compositionally biased region" description="Low complexity" evidence="1">
    <location>
        <begin position="1"/>
        <end position="17"/>
    </location>
</feature>
<evidence type="ECO:0000313" key="2">
    <source>
        <dbReference type="EMBL" id="KIY62584.1"/>
    </source>
</evidence>
<feature type="compositionally biased region" description="Basic residues" evidence="1">
    <location>
        <begin position="18"/>
        <end position="30"/>
    </location>
</feature>
<reference evidence="2 3" key="1">
    <citation type="journal article" date="2015" name="Fungal Genet. Biol.">
        <title>Evolution of novel wood decay mechanisms in Agaricales revealed by the genome sequences of Fistulina hepatica and Cylindrobasidium torrendii.</title>
        <authorList>
            <person name="Floudas D."/>
            <person name="Held B.W."/>
            <person name="Riley R."/>
            <person name="Nagy L.G."/>
            <person name="Koehler G."/>
            <person name="Ransdell A.S."/>
            <person name="Younus H."/>
            <person name="Chow J."/>
            <person name="Chiniquy J."/>
            <person name="Lipzen A."/>
            <person name="Tritt A."/>
            <person name="Sun H."/>
            <person name="Haridas S."/>
            <person name="LaButti K."/>
            <person name="Ohm R.A."/>
            <person name="Kues U."/>
            <person name="Blanchette R.A."/>
            <person name="Grigoriev I.V."/>
            <person name="Minto R.E."/>
            <person name="Hibbett D.S."/>
        </authorList>
    </citation>
    <scope>NUCLEOTIDE SEQUENCE [LARGE SCALE GENOMIC DNA]</scope>
    <source>
        <strain evidence="2 3">FP15055 ss-10</strain>
    </source>
</reference>
<feature type="region of interest" description="Disordered" evidence="1">
    <location>
        <begin position="1"/>
        <end position="91"/>
    </location>
</feature>
<name>A0A0D7AXI4_9AGAR</name>